<protein>
    <submittedName>
        <fullName evidence="2">Uncharacterized protein</fullName>
    </submittedName>
</protein>
<dbReference type="AlphaFoldDB" id="A0A9P6N3D2"/>
<keyword evidence="3" id="KW-1185">Reference proteome</keyword>
<proteinExistence type="predicted"/>
<gene>
    <name evidence="2" type="ORF">BGZ80_008356</name>
</gene>
<comment type="caution">
    <text evidence="2">The sequence shown here is derived from an EMBL/GenBank/DDBJ whole genome shotgun (WGS) entry which is preliminary data.</text>
</comment>
<evidence type="ECO:0000313" key="2">
    <source>
        <dbReference type="EMBL" id="KAG0023731.1"/>
    </source>
</evidence>
<accession>A0A9P6N3D2</accession>
<dbReference type="EMBL" id="JAAAID010000045">
    <property type="protein sequence ID" value="KAG0023731.1"/>
    <property type="molecule type" value="Genomic_DNA"/>
</dbReference>
<sequence length="95" mass="10697">MDTLQDRATDTNPKKDRKTNKDALFNTVAPRAKANIPVAPDQSPCEVGDAILAFAPDLELLNMERFLQDPAERSEIFRTELEALRQVLIVFQAEL</sequence>
<evidence type="ECO:0000256" key="1">
    <source>
        <dbReference type="SAM" id="MobiDB-lite"/>
    </source>
</evidence>
<name>A0A9P6N3D2_9FUNG</name>
<dbReference type="Proteomes" id="UP000703661">
    <property type="component" value="Unassembled WGS sequence"/>
</dbReference>
<reference evidence="2" key="1">
    <citation type="journal article" date="2020" name="Fungal Divers.">
        <title>Resolving the Mortierellaceae phylogeny through synthesis of multi-gene phylogenetics and phylogenomics.</title>
        <authorList>
            <person name="Vandepol N."/>
            <person name="Liber J."/>
            <person name="Desiro A."/>
            <person name="Na H."/>
            <person name="Kennedy M."/>
            <person name="Barry K."/>
            <person name="Grigoriev I.V."/>
            <person name="Miller A.N."/>
            <person name="O'Donnell K."/>
            <person name="Stajich J.E."/>
            <person name="Bonito G."/>
        </authorList>
    </citation>
    <scope>NUCLEOTIDE SEQUENCE</scope>
    <source>
        <strain evidence="2">NRRL 2769</strain>
    </source>
</reference>
<evidence type="ECO:0000313" key="3">
    <source>
        <dbReference type="Proteomes" id="UP000703661"/>
    </source>
</evidence>
<organism evidence="2 3">
    <name type="scientific">Entomortierella chlamydospora</name>
    <dbReference type="NCBI Taxonomy" id="101097"/>
    <lineage>
        <taxon>Eukaryota</taxon>
        <taxon>Fungi</taxon>
        <taxon>Fungi incertae sedis</taxon>
        <taxon>Mucoromycota</taxon>
        <taxon>Mortierellomycotina</taxon>
        <taxon>Mortierellomycetes</taxon>
        <taxon>Mortierellales</taxon>
        <taxon>Mortierellaceae</taxon>
        <taxon>Entomortierella</taxon>
    </lineage>
</organism>
<feature type="compositionally biased region" description="Basic and acidic residues" evidence="1">
    <location>
        <begin position="1"/>
        <end position="14"/>
    </location>
</feature>
<feature type="region of interest" description="Disordered" evidence="1">
    <location>
        <begin position="1"/>
        <end position="24"/>
    </location>
</feature>